<dbReference type="GO" id="GO:0003677">
    <property type="term" value="F:DNA binding"/>
    <property type="evidence" value="ECO:0007669"/>
    <property type="project" value="UniProtKB-KW"/>
</dbReference>
<dbReference type="Proteomes" id="UP000463916">
    <property type="component" value="Plasmid pATS1"/>
</dbReference>
<evidence type="ECO:0000259" key="2">
    <source>
        <dbReference type="PROSITE" id="PS50943"/>
    </source>
</evidence>
<dbReference type="PANTHER" id="PTHR46558">
    <property type="entry name" value="TRACRIPTIONAL REGULATORY PROTEIN-RELATED-RELATED"/>
    <property type="match status" value="1"/>
</dbReference>
<dbReference type="Pfam" id="PF01381">
    <property type="entry name" value="HTH_3"/>
    <property type="match status" value="1"/>
</dbReference>
<dbReference type="CDD" id="cd00093">
    <property type="entry name" value="HTH_XRE"/>
    <property type="match status" value="1"/>
</dbReference>
<sequence>MIDLQLMGQRIRTLRKKHKMSGRDLAKRIGITPSALSGVEGGRRGISIEVAARISEIFGVSVDYILGISGDPKMSPEWEGIRRILRNIPYASEKDFEEIEKNIVENTKIVPYLNELKDEISIEDQIKETTNRFFLPASFKADFVIEINFDLLEPEYMEGDIVACLLSSRMRDGDSGTGIFYQRYEYMFRDESEEGAPLKTAENREYIFRSYKAFGGKVILTIPNPKYRDMHMETEVSIFEFRKNYELIAKITGFYRSHKT</sequence>
<dbReference type="PANTHER" id="PTHR46558:SF4">
    <property type="entry name" value="DNA-BIDING PHAGE PROTEIN"/>
    <property type="match status" value="1"/>
</dbReference>
<evidence type="ECO:0000256" key="1">
    <source>
        <dbReference type="ARBA" id="ARBA00023125"/>
    </source>
</evidence>
<dbReference type="SMART" id="SM00530">
    <property type="entry name" value="HTH_XRE"/>
    <property type="match status" value="1"/>
</dbReference>
<dbReference type="AlphaFoldDB" id="A0A6N4TDI6"/>
<dbReference type="SUPFAM" id="SSF47413">
    <property type="entry name" value="lambda repressor-like DNA-binding domains"/>
    <property type="match status" value="1"/>
</dbReference>
<accession>A0A6N4TDI6</accession>
<reference evidence="4" key="1">
    <citation type="submission" date="2019-04" db="EMBL/GenBank/DDBJ databases">
        <title>NAS-01 Genome Sequencing.</title>
        <authorList>
            <person name="Kato S."/>
            <person name="Itoh T."/>
            <person name="Ohkuma M."/>
        </authorList>
    </citation>
    <scope>NUCLEOTIDE SEQUENCE [LARGE SCALE GENOMIC DNA]</scope>
    <source>
        <strain evidence="4">NAS-01</strain>
        <plasmid evidence="4">pATS1</plasmid>
    </source>
</reference>
<keyword evidence="4" id="KW-1185">Reference proteome</keyword>
<dbReference type="InterPro" id="IPR001387">
    <property type="entry name" value="Cro/C1-type_HTH"/>
</dbReference>
<evidence type="ECO:0000313" key="4">
    <source>
        <dbReference type="Proteomes" id="UP000463916"/>
    </source>
</evidence>
<protein>
    <recommendedName>
        <fullName evidence="2">HTH cro/C1-type domain-containing protein</fullName>
    </recommendedName>
</protein>
<dbReference type="PROSITE" id="PS50943">
    <property type="entry name" value="HTH_CROC1"/>
    <property type="match status" value="1"/>
</dbReference>
<dbReference type="EMBL" id="AP019552">
    <property type="protein sequence ID" value="BBJ29058.1"/>
    <property type="molecule type" value="Genomic_DNA"/>
</dbReference>
<dbReference type="Gene3D" id="1.10.260.40">
    <property type="entry name" value="lambda repressor-like DNA-binding domains"/>
    <property type="match status" value="1"/>
</dbReference>
<organism evidence="3 4">
    <name type="scientific">Athalassotoga saccharophila</name>
    <dbReference type="NCBI Taxonomy" id="1441386"/>
    <lineage>
        <taxon>Bacteria</taxon>
        <taxon>Thermotogati</taxon>
        <taxon>Thermotogota</taxon>
        <taxon>Thermotogae</taxon>
        <taxon>Mesoaciditogales</taxon>
        <taxon>Mesoaciditogaceae</taxon>
        <taxon>Athalassotoga</taxon>
    </lineage>
</organism>
<dbReference type="KEGG" id="asac:ATHSA_p10011"/>
<proteinExistence type="predicted"/>
<geneLocation type="plasmid" evidence="3 4">
    <name>pATS1</name>
</geneLocation>
<keyword evidence="3" id="KW-0614">Plasmid</keyword>
<dbReference type="InterPro" id="IPR010982">
    <property type="entry name" value="Lambda_DNA-bd_dom_sf"/>
</dbReference>
<dbReference type="RefSeq" id="WP_161849017.1">
    <property type="nucleotide sequence ID" value="NZ_AP019552.1"/>
</dbReference>
<dbReference type="OrthoDB" id="47559at2"/>
<evidence type="ECO:0000313" key="3">
    <source>
        <dbReference type="EMBL" id="BBJ29058.1"/>
    </source>
</evidence>
<gene>
    <name evidence="3" type="ORF">ATHSA_p10011</name>
</gene>
<keyword evidence="1" id="KW-0238">DNA-binding</keyword>
<name>A0A6N4TDI6_9BACT</name>
<feature type="domain" description="HTH cro/C1-type" evidence="2">
    <location>
        <begin position="11"/>
        <end position="65"/>
    </location>
</feature>